<evidence type="ECO:0000256" key="6">
    <source>
        <dbReference type="SAM" id="MobiDB-lite"/>
    </source>
</evidence>
<dbReference type="PANTHER" id="PTHR23511:SF5">
    <property type="entry name" value="MAJOR FACILITATOR-TYPE TRANSPORTER HXNZ-RELATED"/>
    <property type="match status" value="1"/>
</dbReference>
<dbReference type="OrthoDB" id="4139357at2759"/>
<feature type="transmembrane region" description="Helical" evidence="7">
    <location>
        <begin position="479"/>
        <end position="501"/>
    </location>
</feature>
<feature type="transmembrane region" description="Helical" evidence="7">
    <location>
        <begin position="338"/>
        <end position="357"/>
    </location>
</feature>
<dbReference type="AlphaFoldDB" id="A0A8J0SQM6"/>
<evidence type="ECO:0000256" key="4">
    <source>
        <dbReference type="ARBA" id="ARBA00022989"/>
    </source>
</evidence>
<dbReference type="CTD" id="55530"/>
<organism evidence="9 10">
    <name type="scientific">Xenopus tropicalis</name>
    <name type="common">Western clawed frog</name>
    <name type="synonym">Silurana tropicalis</name>
    <dbReference type="NCBI Taxonomy" id="8364"/>
    <lineage>
        <taxon>Eukaryota</taxon>
        <taxon>Metazoa</taxon>
        <taxon>Chordata</taxon>
        <taxon>Craniata</taxon>
        <taxon>Vertebrata</taxon>
        <taxon>Euteleostomi</taxon>
        <taxon>Amphibia</taxon>
        <taxon>Batrachia</taxon>
        <taxon>Anura</taxon>
        <taxon>Pipoidea</taxon>
        <taxon>Pipidae</taxon>
        <taxon>Xenopodinae</taxon>
        <taxon>Xenopus</taxon>
        <taxon>Silurana</taxon>
    </lineage>
</organism>
<keyword evidence="9" id="KW-1185">Reference proteome</keyword>
<evidence type="ECO:0000256" key="2">
    <source>
        <dbReference type="ARBA" id="ARBA00022448"/>
    </source>
</evidence>
<dbReference type="Proteomes" id="UP000008143">
    <property type="component" value="Chromosome 1"/>
</dbReference>
<feature type="domain" description="Major facilitator superfamily (MFS) profile" evidence="8">
    <location>
        <begin position="148"/>
        <end position="533"/>
    </location>
</feature>
<keyword evidence="4 7" id="KW-1133">Transmembrane helix</keyword>
<feature type="transmembrane region" description="Helical" evidence="7">
    <location>
        <begin position="182"/>
        <end position="205"/>
    </location>
</feature>
<feature type="transmembrane region" description="Helical" evidence="7">
    <location>
        <begin position="507"/>
        <end position="530"/>
    </location>
</feature>
<name>A0A8J0SQM6_XENTR</name>
<evidence type="ECO:0000256" key="7">
    <source>
        <dbReference type="SAM" id="Phobius"/>
    </source>
</evidence>
<evidence type="ECO:0000256" key="5">
    <source>
        <dbReference type="ARBA" id="ARBA00023136"/>
    </source>
</evidence>
<feature type="region of interest" description="Disordered" evidence="6">
    <location>
        <begin position="539"/>
        <end position="568"/>
    </location>
</feature>
<keyword evidence="3 7" id="KW-0812">Transmembrane</keyword>
<protein>
    <submittedName>
        <fullName evidence="10">Synaptic vesicle 2-related protein isoform X2</fullName>
    </submittedName>
</protein>
<dbReference type="Pfam" id="PF07690">
    <property type="entry name" value="MFS_1"/>
    <property type="match status" value="2"/>
</dbReference>
<feature type="transmembrane region" description="Helical" evidence="7">
    <location>
        <begin position="217"/>
        <end position="238"/>
    </location>
</feature>
<dbReference type="Gene3D" id="1.20.1250.20">
    <property type="entry name" value="MFS general substrate transporter like domains"/>
    <property type="match status" value="2"/>
</dbReference>
<keyword evidence="5 7" id="KW-0472">Membrane</keyword>
<dbReference type="AGR" id="Xenbase:XB-GENE-939906"/>
<evidence type="ECO:0000256" key="1">
    <source>
        <dbReference type="ARBA" id="ARBA00004644"/>
    </source>
</evidence>
<dbReference type="Xenbase" id="XB-GENE-939906">
    <property type="gene designation" value="svop"/>
</dbReference>
<feature type="compositionally biased region" description="Polar residues" evidence="6">
    <location>
        <begin position="554"/>
        <end position="568"/>
    </location>
</feature>
<feature type="transmembrane region" description="Helical" evidence="7">
    <location>
        <begin position="445"/>
        <end position="467"/>
    </location>
</feature>
<feature type="transmembrane region" description="Helical" evidence="7">
    <location>
        <begin position="421"/>
        <end position="439"/>
    </location>
</feature>
<evidence type="ECO:0000259" key="8">
    <source>
        <dbReference type="PROSITE" id="PS50850"/>
    </source>
</evidence>
<comment type="subcellular location">
    <subcellularLocation>
        <location evidence="1">Cytoplasmic vesicle</location>
        <location evidence="1">Secretory vesicle</location>
        <location evidence="1">Synaptic vesicle membrane</location>
        <topology evidence="1">Multi-pass membrane protein</topology>
    </subcellularLocation>
</comment>
<accession>A0A8J0SQM6</accession>
<sequence>MLLQNSTYCNLTVQLLTNLIKSNLICLTPVLYKTLELPLGSEVGDFLVSTGTAILYSEQEQEEGSKCMECIQCIVVKFRRTGESSKSEDDNISGEHEIQIGPVHTELEAVELEDGTTVPREFANPTDDTFMVEDAVEAIGFGKFQWKLSMLTGLAWMADAMEMMILSILAPQLHCEWRLPSWQVALLTSVVFIGMMASSSLWGNVSDQYGRRTGLKISVFWTLYYGILSAFAPVYSWILVLRGLVGFGIGGVPQSVTLYAEFLPMKSRAKCILLIEWLPESARYEVLSGNQEKALATLKRIATENGAPMPLGKLIVSRQEDRGKIRDLFSPQFRRTTLLLWFIWFSNAFSYYGLVLLTTELFQAGDVCSISNQRKAVKPKCSLACEYLTVEDYTDLLWTTLSEFPGVLITLWIIDRVGRKKTMAICFIVFSLCALLLFLCVGRNVLTVFLFIARAFISGGFQAAYVYTPEVYPTATRALGLGTCSGMARVGALITPFIAQVMLESSIYLTVLVYSGCCVLAALASCFLPIETKGRGLQESSHREWGQEMEGRGTHNSGVTPSNSGSQE</sequence>
<dbReference type="GO" id="GO:0022857">
    <property type="term" value="F:transmembrane transporter activity"/>
    <property type="evidence" value="ECO:0007669"/>
    <property type="project" value="InterPro"/>
</dbReference>
<keyword evidence="2" id="KW-0813">Transport</keyword>
<evidence type="ECO:0000313" key="10">
    <source>
        <dbReference type="RefSeq" id="XP_017945427.1"/>
    </source>
</evidence>
<dbReference type="RefSeq" id="XP_017945427.1">
    <property type="nucleotide sequence ID" value="XM_018089938.2"/>
</dbReference>
<dbReference type="GO" id="GO:0030672">
    <property type="term" value="C:synaptic vesicle membrane"/>
    <property type="evidence" value="ECO:0007669"/>
    <property type="project" value="UniProtKB-SubCell"/>
</dbReference>
<dbReference type="SUPFAM" id="SSF103473">
    <property type="entry name" value="MFS general substrate transporter"/>
    <property type="match status" value="1"/>
</dbReference>
<gene>
    <name evidence="10 11" type="primary">svop</name>
</gene>
<dbReference type="PANTHER" id="PTHR23511">
    <property type="entry name" value="SYNAPTIC VESICLE GLYCOPROTEIN 2"/>
    <property type="match status" value="1"/>
</dbReference>
<dbReference type="InterPro" id="IPR036259">
    <property type="entry name" value="MFS_trans_sf"/>
</dbReference>
<dbReference type="GeneID" id="100492312"/>
<feature type="transmembrane region" description="Helical" evidence="7">
    <location>
        <begin position="244"/>
        <end position="263"/>
    </location>
</feature>
<dbReference type="InterPro" id="IPR020846">
    <property type="entry name" value="MFS_dom"/>
</dbReference>
<dbReference type="CDD" id="cd17441">
    <property type="entry name" value="MFS_SVOP"/>
    <property type="match status" value="1"/>
</dbReference>
<evidence type="ECO:0000313" key="9">
    <source>
        <dbReference type="Proteomes" id="UP000008143"/>
    </source>
</evidence>
<dbReference type="PROSITE" id="PS50850">
    <property type="entry name" value="MFS"/>
    <property type="match status" value="1"/>
</dbReference>
<proteinExistence type="predicted"/>
<dbReference type="InterPro" id="IPR047969">
    <property type="entry name" value="SVOP-like_MFS_dom"/>
</dbReference>
<feature type="transmembrane region" description="Helical" evidence="7">
    <location>
        <begin position="396"/>
        <end position="414"/>
    </location>
</feature>
<reference evidence="10" key="1">
    <citation type="submission" date="2025-08" db="UniProtKB">
        <authorList>
            <consortium name="RefSeq"/>
        </authorList>
    </citation>
    <scope>IDENTIFICATION</scope>
    <source>
        <strain evidence="10">Nigerian</strain>
        <tissue evidence="10">Liver and blood</tissue>
    </source>
</reference>
<feature type="compositionally biased region" description="Basic and acidic residues" evidence="6">
    <location>
        <begin position="539"/>
        <end position="553"/>
    </location>
</feature>
<feature type="transmembrane region" description="Helical" evidence="7">
    <location>
        <begin position="148"/>
        <end position="170"/>
    </location>
</feature>
<evidence type="ECO:0000313" key="11">
    <source>
        <dbReference type="Xenbase" id="XB-GENE-939906"/>
    </source>
</evidence>
<evidence type="ECO:0000256" key="3">
    <source>
        <dbReference type="ARBA" id="ARBA00022692"/>
    </source>
</evidence>
<dbReference type="InterPro" id="IPR011701">
    <property type="entry name" value="MFS"/>
</dbReference>